<dbReference type="EMBL" id="KI630827">
    <property type="protein sequence ID" value="EYU32656.1"/>
    <property type="molecule type" value="Genomic_DNA"/>
</dbReference>
<evidence type="ECO:0000313" key="9">
    <source>
        <dbReference type="Proteomes" id="UP000030748"/>
    </source>
</evidence>
<dbReference type="PANTHER" id="PTHR15898">
    <property type="entry name" value="BIFUNCTIONAL APOPTOSIS REGULATOR"/>
    <property type="match status" value="1"/>
</dbReference>
<sequence length="339" mass="38004">MDDYQESHCPVCRHPYNHFPGVCELLHLLLLKSYPLAYKRRQRQVAEEEEKYGYISPQFDSDLVNSQVSEVLDDQDTCGGDHSLVQDSSKRPSPCEDKPSAINNEANLHCTVCKQLICRPVVLNCGHVYCETCICPPRSSICECPTCGSAHPNGVPNVCLVLDHFLENRFPEEYSARKLSLPKVSRASPSGSTPEKQEHAAKCSSVPRNAYSPWFSENYPNFHPTVGCDYCGMSPIIGMRYRCKDCVEEIGFDLCERCYSTPSKLPGRFNQRHTQEHQFEKIQPPGFGFSLGDEEDSGDYSMNDADVDSTELIGPRLPSLSDDASDRTNLRLSSSDDDV</sequence>
<dbReference type="eggNOG" id="KOG4159">
    <property type="taxonomic scope" value="Eukaryota"/>
</dbReference>
<keyword evidence="3" id="KW-0862">Zinc</keyword>
<dbReference type="FunFam" id="3.30.60.90:FF:000014">
    <property type="entry name" value="E3 ubiquitin-protein ligase PRT1"/>
    <property type="match status" value="1"/>
</dbReference>
<dbReference type="Proteomes" id="UP000030748">
    <property type="component" value="Unassembled WGS sequence"/>
</dbReference>
<dbReference type="PROSITE" id="PS01357">
    <property type="entry name" value="ZF_ZZ_1"/>
    <property type="match status" value="1"/>
</dbReference>
<dbReference type="InterPro" id="IPR013083">
    <property type="entry name" value="Znf_RING/FYVE/PHD"/>
</dbReference>
<evidence type="ECO:0000256" key="3">
    <source>
        <dbReference type="ARBA" id="ARBA00022833"/>
    </source>
</evidence>
<dbReference type="PANTHER" id="PTHR15898:SF13">
    <property type="entry name" value="BIFUNCTIONAL APOPTOSIS REGULATOR"/>
    <property type="match status" value="1"/>
</dbReference>
<dbReference type="InterPro" id="IPR043145">
    <property type="entry name" value="Znf_ZZ_sf"/>
</dbReference>
<dbReference type="CDD" id="cd02249">
    <property type="entry name" value="ZZ"/>
    <property type="match status" value="1"/>
</dbReference>
<evidence type="ECO:0000256" key="5">
    <source>
        <dbReference type="SAM" id="MobiDB-lite"/>
    </source>
</evidence>
<dbReference type="GO" id="GO:0043161">
    <property type="term" value="P:proteasome-mediated ubiquitin-dependent protein catabolic process"/>
    <property type="evidence" value="ECO:0000318"/>
    <property type="project" value="GO_Central"/>
</dbReference>
<organism evidence="8 9">
    <name type="scientific">Erythranthe guttata</name>
    <name type="common">Yellow monkey flower</name>
    <name type="synonym">Mimulus guttatus</name>
    <dbReference type="NCBI Taxonomy" id="4155"/>
    <lineage>
        <taxon>Eukaryota</taxon>
        <taxon>Viridiplantae</taxon>
        <taxon>Streptophyta</taxon>
        <taxon>Embryophyta</taxon>
        <taxon>Tracheophyta</taxon>
        <taxon>Spermatophyta</taxon>
        <taxon>Magnoliopsida</taxon>
        <taxon>eudicotyledons</taxon>
        <taxon>Gunneridae</taxon>
        <taxon>Pentapetalae</taxon>
        <taxon>asterids</taxon>
        <taxon>lamiids</taxon>
        <taxon>Lamiales</taxon>
        <taxon>Phrymaceae</taxon>
        <taxon>Erythranthe</taxon>
    </lineage>
</organism>
<name>A0A022QXN9_ERYGU</name>
<protein>
    <recommendedName>
        <fullName evidence="10">RING-type domain-containing protein</fullName>
    </recommendedName>
</protein>
<feature type="region of interest" description="Disordered" evidence="5">
    <location>
        <begin position="273"/>
        <end position="339"/>
    </location>
</feature>
<feature type="compositionally biased region" description="Basic and acidic residues" evidence="5">
    <location>
        <begin position="88"/>
        <end position="97"/>
    </location>
</feature>
<feature type="domain" description="RING-type" evidence="6">
    <location>
        <begin position="110"/>
        <end position="147"/>
    </location>
</feature>
<evidence type="ECO:0000256" key="1">
    <source>
        <dbReference type="ARBA" id="ARBA00022723"/>
    </source>
</evidence>
<dbReference type="InterPro" id="IPR017907">
    <property type="entry name" value="Znf_RING_CS"/>
</dbReference>
<dbReference type="eggNOG" id="KOG4582">
    <property type="taxonomic scope" value="Eukaryota"/>
</dbReference>
<accession>A0A022QXN9</accession>
<dbReference type="Pfam" id="PF00569">
    <property type="entry name" value="ZZ"/>
    <property type="match status" value="1"/>
</dbReference>
<dbReference type="Gene3D" id="3.30.40.10">
    <property type="entry name" value="Zinc/RING finger domain, C3HC4 (zinc finger)"/>
    <property type="match status" value="1"/>
</dbReference>
<dbReference type="SMART" id="SM00184">
    <property type="entry name" value="RING"/>
    <property type="match status" value="1"/>
</dbReference>
<gene>
    <name evidence="8" type="ORF">MIMGU_mgv1a009510mg</name>
</gene>
<feature type="domain" description="ZZ-type" evidence="7">
    <location>
        <begin position="223"/>
        <end position="287"/>
    </location>
</feature>
<dbReference type="InterPro" id="IPR001841">
    <property type="entry name" value="Znf_RING"/>
</dbReference>
<reference evidence="8 9" key="1">
    <citation type="journal article" date="2013" name="Proc. Natl. Acad. Sci. U.S.A.">
        <title>Fine-scale variation in meiotic recombination in Mimulus inferred from population shotgun sequencing.</title>
        <authorList>
            <person name="Hellsten U."/>
            <person name="Wright K.M."/>
            <person name="Jenkins J."/>
            <person name="Shu S."/>
            <person name="Yuan Y."/>
            <person name="Wessler S.R."/>
            <person name="Schmutz J."/>
            <person name="Willis J.H."/>
            <person name="Rokhsar D.S."/>
        </authorList>
    </citation>
    <scope>NUCLEOTIDE SEQUENCE [LARGE SCALE GENOMIC DNA]</scope>
    <source>
        <strain evidence="9">cv. DUN x IM62</strain>
    </source>
</reference>
<dbReference type="AlphaFoldDB" id="A0A022QXN9"/>
<evidence type="ECO:0000259" key="6">
    <source>
        <dbReference type="PROSITE" id="PS50089"/>
    </source>
</evidence>
<feature type="region of interest" description="Disordered" evidence="5">
    <location>
        <begin position="184"/>
        <end position="204"/>
    </location>
</feature>
<dbReference type="PROSITE" id="PS50089">
    <property type="entry name" value="ZF_RING_2"/>
    <property type="match status" value="1"/>
</dbReference>
<evidence type="ECO:0000256" key="4">
    <source>
        <dbReference type="PROSITE-ProRule" id="PRU00228"/>
    </source>
</evidence>
<dbReference type="SUPFAM" id="SSF57850">
    <property type="entry name" value="RING/U-box"/>
    <property type="match status" value="2"/>
</dbReference>
<dbReference type="GO" id="GO:0061630">
    <property type="term" value="F:ubiquitin protein ligase activity"/>
    <property type="evidence" value="ECO:0000318"/>
    <property type="project" value="GO_Central"/>
</dbReference>
<dbReference type="GO" id="GO:0008270">
    <property type="term" value="F:zinc ion binding"/>
    <property type="evidence" value="ECO:0007669"/>
    <property type="project" value="UniProtKB-KW"/>
</dbReference>
<dbReference type="Gene3D" id="3.30.60.90">
    <property type="match status" value="1"/>
</dbReference>
<keyword evidence="1" id="KW-0479">Metal-binding</keyword>
<evidence type="ECO:0000259" key="7">
    <source>
        <dbReference type="PROSITE" id="PS50135"/>
    </source>
</evidence>
<evidence type="ECO:0008006" key="10">
    <source>
        <dbReference type="Google" id="ProtNLM"/>
    </source>
</evidence>
<evidence type="ECO:0000256" key="2">
    <source>
        <dbReference type="ARBA" id="ARBA00022771"/>
    </source>
</evidence>
<feature type="region of interest" description="Disordered" evidence="5">
    <location>
        <begin position="77"/>
        <end position="97"/>
    </location>
</feature>
<dbReference type="STRING" id="4155.A0A022QXN9"/>
<dbReference type="PROSITE" id="PS00518">
    <property type="entry name" value="ZF_RING_1"/>
    <property type="match status" value="1"/>
</dbReference>
<keyword evidence="2 4" id="KW-0863">Zinc-finger</keyword>
<dbReference type="PROSITE" id="PS50135">
    <property type="entry name" value="ZF_ZZ_2"/>
    <property type="match status" value="1"/>
</dbReference>
<dbReference type="InterPro" id="IPR000433">
    <property type="entry name" value="Znf_ZZ"/>
</dbReference>
<dbReference type="SMART" id="SM00291">
    <property type="entry name" value="ZnF_ZZ"/>
    <property type="match status" value="1"/>
</dbReference>
<proteinExistence type="predicted"/>
<keyword evidence="9" id="KW-1185">Reference proteome</keyword>
<evidence type="ECO:0000313" key="8">
    <source>
        <dbReference type="EMBL" id="EYU32656.1"/>
    </source>
</evidence>